<keyword evidence="3" id="KW-1185">Reference proteome</keyword>
<protein>
    <submittedName>
        <fullName evidence="2">DUF4245 family protein</fullName>
    </submittedName>
</protein>
<dbReference type="Pfam" id="PF14030">
    <property type="entry name" value="DUF4245"/>
    <property type="match status" value="1"/>
</dbReference>
<reference evidence="2 3" key="1">
    <citation type="submission" date="2023-03" db="EMBL/GenBank/DDBJ databases">
        <title>Genome sequence of Microbacterium sp. KACC 23027.</title>
        <authorList>
            <person name="Kim S."/>
            <person name="Heo J."/>
            <person name="Kwon S.-W."/>
        </authorList>
    </citation>
    <scope>NUCLEOTIDE SEQUENCE [LARGE SCALE GENOMIC DNA]</scope>
    <source>
        <strain evidence="2 3">KACC 23027</strain>
    </source>
</reference>
<keyword evidence="1" id="KW-0812">Transmembrane</keyword>
<evidence type="ECO:0000256" key="1">
    <source>
        <dbReference type="SAM" id="Phobius"/>
    </source>
</evidence>
<dbReference type="RefSeq" id="WP_275276922.1">
    <property type="nucleotide sequence ID" value="NZ_CP119108.1"/>
</dbReference>
<keyword evidence="1" id="KW-0472">Membrane</keyword>
<feature type="transmembrane region" description="Helical" evidence="1">
    <location>
        <begin position="40"/>
        <end position="58"/>
    </location>
</feature>
<dbReference type="Proteomes" id="UP001214553">
    <property type="component" value="Chromosome"/>
</dbReference>
<name>A0ABY8BTS0_9MICO</name>
<evidence type="ECO:0000313" key="2">
    <source>
        <dbReference type="EMBL" id="WEG07584.1"/>
    </source>
</evidence>
<proteinExistence type="predicted"/>
<dbReference type="InterPro" id="IPR025339">
    <property type="entry name" value="DUF4245"/>
</dbReference>
<sequence>MADSHRIVAELGRPETPDETAARKAESSRVYRSSQTVRNLVAALIVVLAVVVLIVLIVPRGDVREPAAIDVASVASDAASSYGRTVIVPDVPGSWRANSARVAGDATPTWTIVYATGEDAGFLRIAQGFDADTAWDARLLNGAAADGSVTIDGIDWTRYRINDPAAAGNISYAIGTDAGTDRVLVYGATDAKTAAVAASGLTDQIEAMREDTK</sequence>
<dbReference type="EMBL" id="CP119108">
    <property type="protein sequence ID" value="WEG07584.1"/>
    <property type="molecule type" value="Genomic_DNA"/>
</dbReference>
<keyword evidence="1" id="KW-1133">Transmembrane helix</keyword>
<evidence type="ECO:0000313" key="3">
    <source>
        <dbReference type="Proteomes" id="UP001214553"/>
    </source>
</evidence>
<organism evidence="2 3">
    <name type="scientific">Microbacterium horticulturae</name>
    <dbReference type="NCBI Taxonomy" id="3028316"/>
    <lineage>
        <taxon>Bacteria</taxon>
        <taxon>Bacillati</taxon>
        <taxon>Actinomycetota</taxon>
        <taxon>Actinomycetes</taxon>
        <taxon>Micrococcales</taxon>
        <taxon>Microbacteriaceae</taxon>
        <taxon>Microbacterium</taxon>
    </lineage>
</organism>
<accession>A0ABY8BTS0</accession>
<gene>
    <name evidence="2" type="ORF">PU630_09955</name>
</gene>